<name>A0A391P312_9EUKA</name>
<gene>
    <name evidence="1" type="ORF">KIPB_014838</name>
</gene>
<dbReference type="EMBL" id="BDIP01007894">
    <property type="protein sequence ID" value="GCA64619.1"/>
    <property type="molecule type" value="Genomic_DNA"/>
</dbReference>
<keyword evidence="2" id="KW-1185">Reference proteome</keyword>
<accession>A0A391P312</accession>
<dbReference type="OrthoDB" id="191037at2759"/>
<reference evidence="1 2" key="1">
    <citation type="journal article" date="2018" name="PLoS ONE">
        <title>The draft genome of Kipferlia bialata reveals reductive genome evolution in fornicate parasites.</title>
        <authorList>
            <person name="Tanifuji G."/>
            <person name="Takabayashi S."/>
            <person name="Kume K."/>
            <person name="Takagi M."/>
            <person name="Nakayama T."/>
            <person name="Kamikawa R."/>
            <person name="Inagaki Y."/>
            <person name="Hashimoto T."/>
        </authorList>
    </citation>
    <scope>NUCLEOTIDE SEQUENCE [LARGE SCALE GENOMIC DNA]</scope>
    <source>
        <strain evidence="1">NY0173</strain>
    </source>
</reference>
<comment type="caution">
    <text evidence="1">The sequence shown here is derived from an EMBL/GenBank/DDBJ whole genome shotgun (WGS) entry which is preliminary data.</text>
</comment>
<evidence type="ECO:0000313" key="2">
    <source>
        <dbReference type="Proteomes" id="UP000265618"/>
    </source>
</evidence>
<dbReference type="Proteomes" id="UP000265618">
    <property type="component" value="Unassembled WGS sequence"/>
</dbReference>
<dbReference type="AlphaFoldDB" id="A0A391P312"/>
<evidence type="ECO:0000313" key="1">
    <source>
        <dbReference type="EMBL" id="GCA64619.1"/>
    </source>
</evidence>
<feature type="non-terminal residue" evidence="1">
    <location>
        <position position="1"/>
    </location>
</feature>
<protein>
    <submittedName>
        <fullName evidence="1">Uncharacterized protein</fullName>
    </submittedName>
</protein>
<sequence length="54" mass="6287">FCIQGASRWVYMFGAISGFGMPAEITQYFHDQLLRFIELHGDHPIYPIGQVWEL</sequence>
<proteinExistence type="predicted"/>
<organism evidence="1 2">
    <name type="scientific">Kipferlia bialata</name>
    <dbReference type="NCBI Taxonomy" id="797122"/>
    <lineage>
        <taxon>Eukaryota</taxon>
        <taxon>Metamonada</taxon>
        <taxon>Carpediemonas-like organisms</taxon>
        <taxon>Kipferlia</taxon>
    </lineage>
</organism>